<feature type="transmembrane region" description="Helical" evidence="7">
    <location>
        <begin position="205"/>
        <end position="227"/>
    </location>
</feature>
<name>A0ABR4BV02_9HELO</name>
<accession>A0ABR4BV02</accession>
<evidence type="ECO:0000256" key="4">
    <source>
        <dbReference type="ARBA" id="ARBA00022989"/>
    </source>
</evidence>
<feature type="transmembrane region" description="Helical" evidence="7">
    <location>
        <begin position="340"/>
        <end position="361"/>
    </location>
</feature>
<feature type="transmembrane region" description="Helical" evidence="7">
    <location>
        <begin position="461"/>
        <end position="480"/>
    </location>
</feature>
<comment type="subcellular location">
    <subcellularLocation>
        <location evidence="1">Membrane</location>
        <topology evidence="1">Multi-pass membrane protein</topology>
    </subcellularLocation>
</comment>
<dbReference type="Pfam" id="PF07690">
    <property type="entry name" value="MFS_1"/>
    <property type="match status" value="1"/>
</dbReference>
<keyword evidence="5 7" id="KW-0472">Membrane</keyword>
<reference evidence="9 10" key="1">
    <citation type="journal article" date="2024" name="Commun. Biol.">
        <title>Comparative genomic analysis of thermophilic fungi reveals convergent evolutionary adaptations and gene losses.</title>
        <authorList>
            <person name="Steindorff A.S."/>
            <person name="Aguilar-Pontes M.V."/>
            <person name="Robinson A.J."/>
            <person name="Andreopoulos B."/>
            <person name="LaButti K."/>
            <person name="Kuo A."/>
            <person name="Mondo S."/>
            <person name="Riley R."/>
            <person name="Otillar R."/>
            <person name="Haridas S."/>
            <person name="Lipzen A."/>
            <person name="Grimwood J."/>
            <person name="Schmutz J."/>
            <person name="Clum A."/>
            <person name="Reid I.D."/>
            <person name="Moisan M.C."/>
            <person name="Butler G."/>
            <person name="Nguyen T.T.M."/>
            <person name="Dewar K."/>
            <person name="Conant G."/>
            <person name="Drula E."/>
            <person name="Henrissat B."/>
            <person name="Hansel C."/>
            <person name="Singer S."/>
            <person name="Hutchinson M.I."/>
            <person name="de Vries R.P."/>
            <person name="Natvig D.O."/>
            <person name="Powell A.J."/>
            <person name="Tsang A."/>
            <person name="Grigoriev I.V."/>
        </authorList>
    </citation>
    <scope>NUCLEOTIDE SEQUENCE [LARGE SCALE GENOMIC DNA]</scope>
    <source>
        <strain evidence="9 10">CBS 494.80</strain>
    </source>
</reference>
<dbReference type="PANTHER" id="PTHR43791">
    <property type="entry name" value="PERMEASE-RELATED"/>
    <property type="match status" value="1"/>
</dbReference>
<feature type="transmembrane region" description="Helical" evidence="7">
    <location>
        <begin position="168"/>
        <end position="193"/>
    </location>
</feature>
<keyword evidence="4 7" id="KW-1133">Transmembrane helix</keyword>
<feature type="domain" description="Major facilitator superfamily (MFS) profile" evidence="8">
    <location>
        <begin position="77"/>
        <end position="485"/>
    </location>
</feature>
<feature type="transmembrane region" description="Helical" evidence="7">
    <location>
        <begin position="73"/>
        <end position="90"/>
    </location>
</feature>
<evidence type="ECO:0000313" key="10">
    <source>
        <dbReference type="Proteomes" id="UP001595075"/>
    </source>
</evidence>
<keyword evidence="10" id="KW-1185">Reference proteome</keyword>
<keyword evidence="2" id="KW-0813">Transport</keyword>
<dbReference type="PROSITE" id="PS50850">
    <property type="entry name" value="MFS"/>
    <property type="match status" value="1"/>
</dbReference>
<dbReference type="SUPFAM" id="SSF103473">
    <property type="entry name" value="MFS general substrate transporter"/>
    <property type="match status" value="1"/>
</dbReference>
<proteinExistence type="predicted"/>
<evidence type="ECO:0000256" key="7">
    <source>
        <dbReference type="SAM" id="Phobius"/>
    </source>
</evidence>
<organism evidence="9 10">
    <name type="scientific">Oculimacula yallundae</name>
    <dbReference type="NCBI Taxonomy" id="86028"/>
    <lineage>
        <taxon>Eukaryota</taxon>
        <taxon>Fungi</taxon>
        <taxon>Dikarya</taxon>
        <taxon>Ascomycota</taxon>
        <taxon>Pezizomycotina</taxon>
        <taxon>Leotiomycetes</taxon>
        <taxon>Helotiales</taxon>
        <taxon>Ploettnerulaceae</taxon>
        <taxon>Oculimacula</taxon>
    </lineage>
</organism>
<comment type="caution">
    <text evidence="9">The sequence shown here is derived from an EMBL/GenBank/DDBJ whole genome shotgun (WGS) entry which is preliminary data.</text>
</comment>
<feature type="transmembrane region" description="Helical" evidence="7">
    <location>
        <begin position="239"/>
        <end position="259"/>
    </location>
</feature>
<dbReference type="InterPro" id="IPR036259">
    <property type="entry name" value="MFS_trans_sf"/>
</dbReference>
<dbReference type="InterPro" id="IPR011701">
    <property type="entry name" value="MFS"/>
</dbReference>
<evidence type="ECO:0000256" key="3">
    <source>
        <dbReference type="ARBA" id="ARBA00022692"/>
    </source>
</evidence>
<feature type="transmembrane region" description="Helical" evidence="7">
    <location>
        <begin position="373"/>
        <end position="391"/>
    </location>
</feature>
<sequence>MSATIDSTPAKTRPSESEKKVESHQAAGADRVEIEHSEIVGDGILPIVAKDKVDEFGGHAKVDPQEIALVKRLDLYMLPILWIMYFFNLLDRNALFNAKLNTLDADLGLQGTQYNTLVGILNVGYIAGQIPSNMIINRVRPSLYMGSFCVLWSIICTLTFLAKNFNHMLAFRLLLGFAEAPFYPGALYLLSCFYTRKEVATRMAIFYTGNMLAASFSGLIAAAVFSTMDGRYGMAGWRWLYIIQGSLSFGVGVASFFFLPNHPLKTKWLSQEQREMAHNRIVADTTEKEGNVSPWKGLYQCVVDWRTWVFVIMYNLHLSSVSFAAFLPTVMYTLGFSRNITLVITFPPYFLAAIFGILMSVSSGRYNERTWHITVLKGIVIAGFVLAVSTTNVPARFVAIFMFVPFSFGINNIMLGWIAATLGQTNEKKAVALALCNSFGNLNGIYTAYLWPDSDGPRFMMGFLSCMAFSAVVIMITWFMKFTLRRQNKRILREDPTAISLYVY</sequence>
<feature type="transmembrane region" description="Helical" evidence="7">
    <location>
        <begin position="308"/>
        <end position="334"/>
    </location>
</feature>
<keyword evidence="3 7" id="KW-0812">Transmembrane</keyword>
<protein>
    <recommendedName>
        <fullName evidence="8">Major facilitator superfamily (MFS) profile domain-containing protein</fullName>
    </recommendedName>
</protein>
<evidence type="ECO:0000256" key="6">
    <source>
        <dbReference type="SAM" id="MobiDB-lite"/>
    </source>
</evidence>
<evidence type="ECO:0000259" key="8">
    <source>
        <dbReference type="PROSITE" id="PS50850"/>
    </source>
</evidence>
<gene>
    <name evidence="9" type="ORF">VTL71DRAFT_7716</name>
</gene>
<evidence type="ECO:0000256" key="1">
    <source>
        <dbReference type="ARBA" id="ARBA00004141"/>
    </source>
</evidence>
<dbReference type="PANTHER" id="PTHR43791:SF62">
    <property type="entry name" value="MAJOR FACILITATOR SUPERFAMILY (MFS) PROFILE DOMAIN-CONTAINING PROTEIN"/>
    <property type="match status" value="1"/>
</dbReference>
<feature type="region of interest" description="Disordered" evidence="6">
    <location>
        <begin position="1"/>
        <end position="29"/>
    </location>
</feature>
<dbReference type="InterPro" id="IPR020846">
    <property type="entry name" value="MFS_dom"/>
</dbReference>
<dbReference type="Gene3D" id="1.20.1250.20">
    <property type="entry name" value="MFS general substrate transporter like domains"/>
    <property type="match status" value="2"/>
</dbReference>
<dbReference type="EMBL" id="JAZHXI010000019">
    <property type="protein sequence ID" value="KAL2061443.1"/>
    <property type="molecule type" value="Genomic_DNA"/>
</dbReference>
<feature type="compositionally biased region" description="Basic and acidic residues" evidence="6">
    <location>
        <begin position="13"/>
        <end position="23"/>
    </location>
</feature>
<dbReference type="Proteomes" id="UP001595075">
    <property type="component" value="Unassembled WGS sequence"/>
</dbReference>
<feature type="compositionally biased region" description="Polar residues" evidence="6">
    <location>
        <begin position="1"/>
        <end position="10"/>
    </location>
</feature>
<feature type="transmembrane region" description="Helical" evidence="7">
    <location>
        <begin position="397"/>
        <end position="418"/>
    </location>
</feature>
<feature type="transmembrane region" description="Helical" evidence="7">
    <location>
        <begin position="143"/>
        <end position="162"/>
    </location>
</feature>
<evidence type="ECO:0000256" key="2">
    <source>
        <dbReference type="ARBA" id="ARBA00022448"/>
    </source>
</evidence>
<feature type="transmembrane region" description="Helical" evidence="7">
    <location>
        <begin position="430"/>
        <end position="449"/>
    </location>
</feature>
<evidence type="ECO:0000256" key="5">
    <source>
        <dbReference type="ARBA" id="ARBA00023136"/>
    </source>
</evidence>
<evidence type="ECO:0000313" key="9">
    <source>
        <dbReference type="EMBL" id="KAL2061443.1"/>
    </source>
</evidence>